<reference evidence="2 3" key="1">
    <citation type="journal article" date="2019" name="Commun. Biol.">
        <title>The bagworm genome reveals a unique fibroin gene that provides high tensile strength.</title>
        <authorList>
            <person name="Kono N."/>
            <person name="Nakamura H."/>
            <person name="Ohtoshi R."/>
            <person name="Tomita M."/>
            <person name="Numata K."/>
            <person name="Arakawa K."/>
        </authorList>
    </citation>
    <scope>NUCLEOTIDE SEQUENCE [LARGE SCALE GENOMIC DNA]</scope>
</reference>
<protein>
    <submittedName>
        <fullName evidence="2">Uncharacterized protein</fullName>
    </submittedName>
</protein>
<organism evidence="2 3">
    <name type="scientific">Eumeta variegata</name>
    <name type="common">Bagworm moth</name>
    <name type="synonym">Eumeta japonica</name>
    <dbReference type="NCBI Taxonomy" id="151549"/>
    <lineage>
        <taxon>Eukaryota</taxon>
        <taxon>Metazoa</taxon>
        <taxon>Ecdysozoa</taxon>
        <taxon>Arthropoda</taxon>
        <taxon>Hexapoda</taxon>
        <taxon>Insecta</taxon>
        <taxon>Pterygota</taxon>
        <taxon>Neoptera</taxon>
        <taxon>Endopterygota</taxon>
        <taxon>Lepidoptera</taxon>
        <taxon>Glossata</taxon>
        <taxon>Ditrysia</taxon>
        <taxon>Tineoidea</taxon>
        <taxon>Psychidae</taxon>
        <taxon>Oiketicinae</taxon>
        <taxon>Eumeta</taxon>
    </lineage>
</organism>
<feature type="region of interest" description="Disordered" evidence="1">
    <location>
        <begin position="1"/>
        <end position="30"/>
    </location>
</feature>
<proteinExistence type="predicted"/>
<dbReference type="AlphaFoldDB" id="A0A4C1TYT1"/>
<dbReference type="Proteomes" id="UP000299102">
    <property type="component" value="Unassembled WGS sequence"/>
</dbReference>
<accession>A0A4C1TYT1</accession>
<sequence length="100" mass="10833">MRNESVTYIDDNSLSSEDDPPGRSIAGGRPDEIASVMPEVGSNYSRLVGIPTFSRAVSARLSDNIKFIGSRVPSESGRPAAPKYRGSRTRLLLSLARVPR</sequence>
<evidence type="ECO:0000313" key="3">
    <source>
        <dbReference type="Proteomes" id="UP000299102"/>
    </source>
</evidence>
<keyword evidence="3" id="KW-1185">Reference proteome</keyword>
<feature type="compositionally biased region" description="Polar residues" evidence="1">
    <location>
        <begin position="1"/>
        <end position="15"/>
    </location>
</feature>
<evidence type="ECO:0000256" key="1">
    <source>
        <dbReference type="SAM" id="MobiDB-lite"/>
    </source>
</evidence>
<name>A0A4C1TYT1_EUMVA</name>
<gene>
    <name evidence="2" type="ORF">EVAR_11499_1</name>
</gene>
<dbReference type="EMBL" id="BGZK01000105">
    <property type="protein sequence ID" value="GBP19177.1"/>
    <property type="molecule type" value="Genomic_DNA"/>
</dbReference>
<comment type="caution">
    <text evidence="2">The sequence shown here is derived from an EMBL/GenBank/DDBJ whole genome shotgun (WGS) entry which is preliminary data.</text>
</comment>
<evidence type="ECO:0000313" key="2">
    <source>
        <dbReference type="EMBL" id="GBP19177.1"/>
    </source>
</evidence>